<name>A0AA39WMX0_9PEZI</name>
<dbReference type="PANTHER" id="PTHR34693:SF1">
    <property type="entry name" value="PROTEIN PAR32"/>
    <property type="match status" value="1"/>
</dbReference>
<dbReference type="InterPro" id="IPR053203">
    <property type="entry name" value="Cisplatin_resist-associated"/>
</dbReference>
<keyword evidence="3" id="KW-1185">Reference proteome</keyword>
<dbReference type="PANTHER" id="PTHR34693">
    <property type="entry name" value="PROTEIN PAR32"/>
    <property type="match status" value="1"/>
</dbReference>
<comment type="caution">
    <text evidence="2">The sequence shown here is derived from an EMBL/GenBank/DDBJ whole genome shotgun (WGS) entry which is preliminary data.</text>
</comment>
<dbReference type="InterPro" id="IPR022024">
    <property type="entry name" value="DUF3602"/>
</dbReference>
<feature type="region of interest" description="Disordered" evidence="1">
    <location>
        <begin position="1"/>
        <end position="143"/>
    </location>
</feature>
<sequence length="143" mass="14823">MASSHLQSSGRGGAGNIVDSAKSPRIQEADLQTPTLKTSVVTTGRGGTGNMAKNSDPVETRLRQDVAPVVRRSSQGATHIGRGGGGNVFNPEDAQTAKKEQEKGASAIADDGPAKTPAKTSVKKSDEPGWAEKGRNLLFGKRS</sequence>
<evidence type="ECO:0000256" key="1">
    <source>
        <dbReference type="SAM" id="MobiDB-lite"/>
    </source>
</evidence>
<evidence type="ECO:0000313" key="2">
    <source>
        <dbReference type="EMBL" id="KAK0618356.1"/>
    </source>
</evidence>
<proteinExistence type="predicted"/>
<gene>
    <name evidence="2" type="ORF">B0T17DRAFT_618954</name>
</gene>
<dbReference type="Proteomes" id="UP001174934">
    <property type="component" value="Unassembled WGS sequence"/>
</dbReference>
<reference evidence="2" key="1">
    <citation type="submission" date="2023-06" db="EMBL/GenBank/DDBJ databases">
        <title>Genome-scale phylogeny and comparative genomics of the fungal order Sordariales.</title>
        <authorList>
            <consortium name="Lawrence Berkeley National Laboratory"/>
            <person name="Hensen N."/>
            <person name="Bonometti L."/>
            <person name="Westerberg I."/>
            <person name="Brannstrom I.O."/>
            <person name="Guillou S."/>
            <person name="Cros-Aarteil S."/>
            <person name="Calhoun S."/>
            <person name="Haridas S."/>
            <person name="Kuo A."/>
            <person name="Mondo S."/>
            <person name="Pangilinan J."/>
            <person name="Riley R."/>
            <person name="LaButti K."/>
            <person name="Andreopoulos B."/>
            <person name="Lipzen A."/>
            <person name="Chen C."/>
            <person name="Yanf M."/>
            <person name="Daum C."/>
            <person name="Ng V."/>
            <person name="Clum A."/>
            <person name="Steindorff A."/>
            <person name="Ohm R."/>
            <person name="Martin F."/>
            <person name="Silar P."/>
            <person name="Natvig D."/>
            <person name="Lalanne C."/>
            <person name="Gautier V."/>
            <person name="Ament-velasquez S.L."/>
            <person name="Kruys A."/>
            <person name="Hutchinson M.I."/>
            <person name="Powell A.J."/>
            <person name="Barry K."/>
            <person name="Miller A.N."/>
            <person name="Grigoriev I.V."/>
            <person name="Debuchy R."/>
            <person name="Gladieux P."/>
            <person name="Thoren M.H."/>
            <person name="Johannesson H."/>
        </authorList>
    </citation>
    <scope>NUCLEOTIDE SEQUENCE</scope>
    <source>
        <strain evidence="2">SMH3391-2</strain>
    </source>
</reference>
<evidence type="ECO:0000313" key="3">
    <source>
        <dbReference type="Proteomes" id="UP001174934"/>
    </source>
</evidence>
<dbReference type="EMBL" id="JAULSR010000005">
    <property type="protein sequence ID" value="KAK0618356.1"/>
    <property type="molecule type" value="Genomic_DNA"/>
</dbReference>
<feature type="compositionally biased region" description="Basic and acidic residues" evidence="1">
    <location>
        <begin position="123"/>
        <end position="135"/>
    </location>
</feature>
<organism evidence="2 3">
    <name type="scientific">Bombardia bombarda</name>
    <dbReference type="NCBI Taxonomy" id="252184"/>
    <lineage>
        <taxon>Eukaryota</taxon>
        <taxon>Fungi</taxon>
        <taxon>Dikarya</taxon>
        <taxon>Ascomycota</taxon>
        <taxon>Pezizomycotina</taxon>
        <taxon>Sordariomycetes</taxon>
        <taxon>Sordariomycetidae</taxon>
        <taxon>Sordariales</taxon>
        <taxon>Lasiosphaeriaceae</taxon>
        <taxon>Bombardia</taxon>
    </lineage>
</organism>
<dbReference type="Pfam" id="PF12223">
    <property type="entry name" value="DUF3602"/>
    <property type="match status" value="1"/>
</dbReference>
<dbReference type="AlphaFoldDB" id="A0AA39WMX0"/>
<protein>
    <submittedName>
        <fullName evidence="2">Uncharacterized protein</fullName>
    </submittedName>
</protein>
<accession>A0AA39WMX0</accession>